<dbReference type="Proteomes" id="UP001310594">
    <property type="component" value="Unassembled WGS sequence"/>
</dbReference>
<feature type="compositionally biased region" description="Low complexity" evidence="1">
    <location>
        <begin position="745"/>
        <end position="754"/>
    </location>
</feature>
<dbReference type="PANTHER" id="PTHR40788">
    <property type="entry name" value="CLR5 DOMAIN-CONTAINING PROTEIN-RELATED"/>
    <property type="match status" value="1"/>
</dbReference>
<accession>A0AAN7W9S0</accession>
<organism evidence="2 3">
    <name type="scientific">Elasticomyces elasticus</name>
    <dbReference type="NCBI Taxonomy" id="574655"/>
    <lineage>
        <taxon>Eukaryota</taxon>
        <taxon>Fungi</taxon>
        <taxon>Dikarya</taxon>
        <taxon>Ascomycota</taxon>
        <taxon>Pezizomycotina</taxon>
        <taxon>Dothideomycetes</taxon>
        <taxon>Dothideomycetidae</taxon>
        <taxon>Mycosphaerellales</taxon>
        <taxon>Teratosphaeriaceae</taxon>
        <taxon>Elasticomyces</taxon>
    </lineage>
</organism>
<protein>
    <submittedName>
        <fullName evidence="2">Uncharacterized protein</fullName>
    </submittedName>
</protein>
<proteinExistence type="predicted"/>
<feature type="region of interest" description="Disordered" evidence="1">
    <location>
        <begin position="745"/>
        <end position="764"/>
    </location>
</feature>
<comment type="caution">
    <text evidence="2">The sequence shown here is derived from an EMBL/GenBank/DDBJ whole genome shotgun (WGS) entry which is preliminary data.</text>
</comment>
<evidence type="ECO:0000313" key="3">
    <source>
        <dbReference type="Proteomes" id="UP001310594"/>
    </source>
</evidence>
<evidence type="ECO:0000313" key="2">
    <source>
        <dbReference type="EMBL" id="KAK5697975.1"/>
    </source>
</evidence>
<dbReference type="EMBL" id="JAVRQU010000010">
    <property type="protein sequence ID" value="KAK5697975.1"/>
    <property type="molecule type" value="Genomic_DNA"/>
</dbReference>
<name>A0AAN7W9S0_9PEZI</name>
<gene>
    <name evidence="2" type="ORF">LTR97_006935</name>
</gene>
<evidence type="ECO:0000256" key="1">
    <source>
        <dbReference type="SAM" id="MobiDB-lite"/>
    </source>
</evidence>
<dbReference type="PANTHER" id="PTHR40788:SF1">
    <property type="entry name" value="IPA PROTEIN"/>
    <property type="match status" value="1"/>
</dbReference>
<sequence length="874" mass="99011">MISAAVTQEVLLRVTHDSMDKRRTEFARTAILALRDARPEEDHEPVPTFACPGYPFESKAALPACPGSCTICTAQYFSHPYQENPSWRKLLDMHSDAQAAAATQGFVDSANKDLALVRERIGTHGDALLKRWTRRSVKKRAELVLKAMPEASPDNFAWARMQNDLARSFSAFLHECRSTSAGGAKAAQKLQDLSSAYEARSRKMHLLPYCDAQTLSEDPMALLSILHHRANSDSADWVTFDMEQTKLAFEALIACLPYNPHAVVMYGTHYGRLIPWNKQSSHRLDIIGYPRAVVTLEAQSVLAGFLRTMVDLILENDIDVASQGRSQWNALVTSGFHWTPGPLSRRLDAFNAPPQYDLEAVVRMLEERHRAMVDEIEGLQSDPLYFRNHIRRIRDNQREFFALHLTLTYILWADLLQLALARARFARVIQKQYRGLIQVGRALPLPYACALSLLEEAFADLFEGQLSDLIRLQVYTKTFGDHYVKDQERSGPTREELLRSRPLLWNAQQLPLKQKTSPSSRWFLSFVDYLMARDMETSQPPVDDHLALHFSNMIVVSDVLASVRSHRPRADVAANNEMLQQLRQLQPAGNTSGMKQSGFYMWQGTQEWPSLKPFLDLPLPTNKVSRLNMTQHQNLRRAAEQFWDSLADLLRSDIQASGADVNHPKSPELMVRYGHTQKYKEEVEDEYRSFERAIVNKEEAQARRARQSSELHANVLSCPLWQSGVSTPSAISNLEHKVKVKTRQAAVADSSSSSEADDSRRSINSPVSRLTLQVRRGSKKVFEKMFPVPGAQLRDVSWETFVAAMVDAGCSVRPNGGSMFTFKDIKNSKASIVFHHRHPDSTVDPSMLKNMGRRLRKWFGWDEETFTSMGTGTD</sequence>
<dbReference type="AlphaFoldDB" id="A0AAN7W9S0"/>
<reference evidence="2" key="1">
    <citation type="submission" date="2023-08" db="EMBL/GenBank/DDBJ databases">
        <title>Black Yeasts Isolated from many extreme environments.</title>
        <authorList>
            <person name="Coleine C."/>
            <person name="Stajich J.E."/>
            <person name="Selbmann L."/>
        </authorList>
    </citation>
    <scope>NUCLEOTIDE SEQUENCE</scope>
    <source>
        <strain evidence="2">CCFEE 5810</strain>
    </source>
</reference>